<dbReference type="InterPro" id="IPR058240">
    <property type="entry name" value="rSAM_sf"/>
</dbReference>
<dbReference type="EMBL" id="VSSQ01000251">
    <property type="protein sequence ID" value="MPL88131.1"/>
    <property type="molecule type" value="Genomic_DNA"/>
</dbReference>
<reference evidence="5" key="1">
    <citation type="submission" date="2019-08" db="EMBL/GenBank/DDBJ databases">
        <authorList>
            <person name="Kucharzyk K."/>
            <person name="Murdoch R.W."/>
            <person name="Higgins S."/>
            <person name="Loffler F."/>
        </authorList>
    </citation>
    <scope>NUCLEOTIDE SEQUENCE</scope>
</reference>
<comment type="caution">
    <text evidence="5">The sequence shown here is derived from an EMBL/GenBank/DDBJ whole genome shotgun (WGS) entry which is preliminary data.</text>
</comment>
<dbReference type="Gene3D" id="3.20.20.70">
    <property type="entry name" value="Aldolase class I"/>
    <property type="match status" value="1"/>
</dbReference>
<keyword evidence="1" id="KW-0949">S-adenosyl-L-methionine</keyword>
<dbReference type="NCBIfam" id="TIGR02826">
    <property type="entry name" value="RNR_activ_nrdG3"/>
    <property type="match status" value="1"/>
</dbReference>
<evidence type="ECO:0000256" key="1">
    <source>
        <dbReference type="ARBA" id="ARBA00022691"/>
    </source>
</evidence>
<evidence type="ECO:0000256" key="3">
    <source>
        <dbReference type="ARBA" id="ARBA00023004"/>
    </source>
</evidence>
<dbReference type="InterPro" id="IPR014191">
    <property type="entry name" value="Anaer_RNR_activator"/>
</dbReference>
<evidence type="ECO:0000256" key="4">
    <source>
        <dbReference type="ARBA" id="ARBA00023014"/>
    </source>
</evidence>
<dbReference type="SFLD" id="SFLDS00029">
    <property type="entry name" value="Radical_SAM"/>
    <property type="match status" value="1"/>
</dbReference>
<sequence length="154" mass="18208">MLKYVNYDIVFQEIPNETTLAINISNCPNKCKGCHSPFLREDIGRELTKDFLLNLLIKYEESITCICFMGGDSSPKEIEYFANYVQTQSKFNIKTGWYSGKEKLPKDLSIENFHYIKLGEYKEKYGSLKFKTTNQRLYKINNNKLEDITHMFWR</sequence>
<keyword evidence="3" id="KW-0408">Iron</keyword>
<organism evidence="5">
    <name type="scientific">bioreactor metagenome</name>
    <dbReference type="NCBI Taxonomy" id="1076179"/>
    <lineage>
        <taxon>unclassified sequences</taxon>
        <taxon>metagenomes</taxon>
        <taxon>ecological metagenomes</taxon>
    </lineage>
</organism>
<dbReference type="GO" id="GO:0003824">
    <property type="term" value="F:catalytic activity"/>
    <property type="evidence" value="ECO:0007669"/>
    <property type="project" value="InterPro"/>
</dbReference>
<keyword evidence="4" id="KW-0411">Iron-sulfur</keyword>
<name>A0A644VA65_9ZZZZ</name>
<dbReference type="AlphaFoldDB" id="A0A644VA65"/>
<dbReference type="GO" id="GO:0051536">
    <property type="term" value="F:iron-sulfur cluster binding"/>
    <property type="evidence" value="ECO:0007669"/>
    <property type="project" value="UniProtKB-KW"/>
</dbReference>
<dbReference type="SUPFAM" id="SSF102114">
    <property type="entry name" value="Radical SAM enzymes"/>
    <property type="match status" value="1"/>
</dbReference>
<dbReference type="InterPro" id="IPR007197">
    <property type="entry name" value="rSAM"/>
</dbReference>
<dbReference type="InterPro" id="IPR013785">
    <property type="entry name" value="Aldolase_TIM"/>
</dbReference>
<evidence type="ECO:0000256" key="2">
    <source>
        <dbReference type="ARBA" id="ARBA00022723"/>
    </source>
</evidence>
<gene>
    <name evidence="5" type="ORF">SDC9_34147</name>
</gene>
<keyword evidence="2" id="KW-0479">Metal-binding</keyword>
<dbReference type="GO" id="GO:0046872">
    <property type="term" value="F:metal ion binding"/>
    <property type="evidence" value="ECO:0007669"/>
    <property type="project" value="UniProtKB-KW"/>
</dbReference>
<protein>
    <submittedName>
        <fullName evidence="5">Uncharacterized protein</fullName>
    </submittedName>
</protein>
<proteinExistence type="predicted"/>
<evidence type="ECO:0000313" key="5">
    <source>
        <dbReference type="EMBL" id="MPL88131.1"/>
    </source>
</evidence>
<accession>A0A644VA65</accession>